<feature type="transmembrane region" description="Helical" evidence="1">
    <location>
        <begin position="20"/>
        <end position="38"/>
    </location>
</feature>
<protein>
    <submittedName>
        <fullName evidence="2">Uncharacterized protein</fullName>
    </submittedName>
</protein>
<comment type="caution">
    <text evidence="2">The sequence shown here is derived from an EMBL/GenBank/DDBJ whole genome shotgun (WGS) entry which is preliminary data.</text>
</comment>
<evidence type="ECO:0000313" key="3">
    <source>
        <dbReference type="Proteomes" id="UP000237684"/>
    </source>
</evidence>
<feature type="transmembrane region" description="Helical" evidence="1">
    <location>
        <begin position="254"/>
        <end position="272"/>
    </location>
</feature>
<keyword evidence="1" id="KW-0812">Transmembrane</keyword>
<keyword evidence="1" id="KW-1133">Transmembrane helix</keyword>
<dbReference type="RefSeq" id="WP_106381122.1">
    <property type="nucleotide sequence ID" value="NZ_NIGF01000023.1"/>
</dbReference>
<feature type="transmembrane region" description="Helical" evidence="1">
    <location>
        <begin position="331"/>
        <end position="356"/>
    </location>
</feature>
<keyword evidence="1" id="KW-0472">Membrane</keyword>
<feature type="transmembrane region" description="Helical" evidence="1">
    <location>
        <begin position="292"/>
        <end position="311"/>
    </location>
</feature>
<dbReference type="Proteomes" id="UP000237684">
    <property type="component" value="Unassembled WGS sequence"/>
</dbReference>
<dbReference type="EMBL" id="NIGF01000023">
    <property type="protein sequence ID" value="PQV62737.1"/>
    <property type="molecule type" value="Genomic_DNA"/>
</dbReference>
<gene>
    <name evidence="2" type="ORF">B1R32_12322</name>
</gene>
<feature type="transmembrane region" description="Helical" evidence="1">
    <location>
        <begin position="81"/>
        <end position="100"/>
    </location>
</feature>
<feature type="transmembrane region" description="Helical" evidence="1">
    <location>
        <begin position="120"/>
        <end position="143"/>
    </location>
</feature>
<accession>A0A2S8SPL0</accession>
<dbReference type="AlphaFoldDB" id="A0A2S8SPL0"/>
<feature type="transmembrane region" description="Helical" evidence="1">
    <location>
        <begin position="217"/>
        <end position="234"/>
    </location>
</feature>
<evidence type="ECO:0000256" key="1">
    <source>
        <dbReference type="SAM" id="Phobius"/>
    </source>
</evidence>
<feature type="transmembrane region" description="Helical" evidence="1">
    <location>
        <begin position="50"/>
        <end position="69"/>
    </location>
</feature>
<name>A0A2S8SPL0_9BACT</name>
<evidence type="ECO:0000313" key="2">
    <source>
        <dbReference type="EMBL" id="PQV62737.1"/>
    </source>
</evidence>
<reference evidence="2 3" key="1">
    <citation type="journal article" date="2018" name="Syst. Appl. Microbiol.">
        <title>Abditibacterium utsteinense sp. nov., the first cultivated member of candidate phylum FBP, isolated from ice-free Antarctic soil samples.</title>
        <authorList>
            <person name="Tahon G."/>
            <person name="Tytgat B."/>
            <person name="Lebbe L."/>
            <person name="Carlier A."/>
            <person name="Willems A."/>
        </authorList>
    </citation>
    <scope>NUCLEOTIDE SEQUENCE [LARGE SCALE GENOMIC DNA]</scope>
    <source>
        <strain evidence="2 3">LMG 29911</strain>
    </source>
</reference>
<organism evidence="2 3">
    <name type="scientific">Abditibacterium utsteinense</name>
    <dbReference type="NCBI Taxonomy" id="1960156"/>
    <lineage>
        <taxon>Bacteria</taxon>
        <taxon>Pseudomonadati</taxon>
        <taxon>Abditibacteriota</taxon>
        <taxon>Abditibacteriia</taxon>
        <taxon>Abditibacteriales</taxon>
        <taxon>Abditibacteriaceae</taxon>
        <taxon>Abditibacterium</taxon>
    </lineage>
</organism>
<dbReference type="InParanoid" id="A0A2S8SPL0"/>
<proteinExistence type="predicted"/>
<keyword evidence="3" id="KW-1185">Reference proteome</keyword>
<feature type="transmembrane region" description="Helical" evidence="1">
    <location>
        <begin position="163"/>
        <end position="183"/>
    </location>
</feature>
<sequence length="393" mass="43451">MTSFPGEFWLKNWRIEIQSVWFSLFGIALLLSIGALHRSRRGGIAFVARGFWALSMGFFFAMWIAGAALEMMRRTAPVSGSHLVLALAAFSLLLAATLSLAREGFGATWNETLRPEKMALALLVLTLAGWFFGGMSLESNALWNIFPPIFAPLGADTPRAPDGWNLSLGGAALWGISTLLQSHDETTLRVKNPRAAMWFLLGVALLLALPQGAHSPAAASVFSFGAGIFAFKVWRVRADCPRFLRSNWRLRGPLLLLLSFAPFFVAQQKFALNLELLKPELWATRLNETWRVPSHFLAFAVLLAAIFWLLFRARQPLRITIFHQFPQRSLLSGALGGFCMAAFLFGPTGAIFWAFWPLAGVFFDLLTPRESLSRTDLAGELHAGELARRSAAP</sequence>
<feature type="transmembrane region" description="Helical" evidence="1">
    <location>
        <begin position="195"/>
        <end position="211"/>
    </location>
</feature>